<gene>
    <name evidence="3" type="ORF">DFR56_101146</name>
</gene>
<evidence type="ECO:0000313" key="3">
    <source>
        <dbReference type="EMBL" id="PXW90235.1"/>
    </source>
</evidence>
<dbReference type="InterPro" id="IPR032465">
    <property type="entry name" value="ACMSD"/>
</dbReference>
<dbReference type="RefSeq" id="WP_110393511.1">
    <property type="nucleotide sequence ID" value="NZ_JADIJL010000002.1"/>
</dbReference>
<dbReference type="Pfam" id="PF04909">
    <property type="entry name" value="Amidohydro_2"/>
    <property type="match status" value="1"/>
</dbReference>
<protein>
    <recommendedName>
        <fullName evidence="2">Amidohydrolase-related domain-containing protein</fullName>
    </recommendedName>
</protein>
<dbReference type="OrthoDB" id="9771932at2"/>
<dbReference type="Gene3D" id="3.20.20.140">
    <property type="entry name" value="Metal-dependent hydrolases"/>
    <property type="match status" value="1"/>
</dbReference>
<dbReference type="InterPro" id="IPR006680">
    <property type="entry name" value="Amidohydro-rel"/>
</dbReference>
<sequence length="288" mass="33183">MVIDFSVRPPHRSFMDDFYDPPDYLKGYAHLYADRFNEVNHFLHAPIEEFFDHLNSAEVHLAVISGKDNETLHGRKIANDVVSEIVNKYPDRFVGFAGVDPLKGMDAVREIERAVKDLGLVGVAIEPFEYNMYPDDRKMYPIYAKCVELGIPISLHCSINFSTERKMDYGHPQYIDTVAVDFPELKLIAMTPGWPWVNELIGVAWRHPNVYIQTAAMRPKYMNMPNTGWQEIVHYGNTVIQDKMLFASGWPLLPIKRSIDEIKGFPLKQDVQEKWLHKNACSLLTIEL</sequence>
<organism evidence="3 4">
    <name type="scientific">Pseudogracilibacillus auburnensis</name>
    <dbReference type="NCBI Taxonomy" id="1494959"/>
    <lineage>
        <taxon>Bacteria</taxon>
        <taxon>Bacillati</taxon>
        <taxon>Bacillota</taxon>
        <taxon>Bacilli</taxon>
        <taxon>Bacillales</taxon>
        <taxon>Bacillaceae</taxon>
        <taxon>Pseudogracilibacillus</taxon>
    </lineage>
</organism>
<dbReference type="Proteomes" id="UP000247978">
    <property type="component" value="Unassembled WGS sequence"/>
</dbReference>
<dbReference type="GO" id="GO:0016831">
    <property type="term" value="F:carboxy-lyase activity"/>
    <property type="evidence" value="ECO:0007669"/>
    <property type="project" value="InterPro"/>
</dbReference>
<comment type="caution">
    <text evidence="3">The sequence shown here is derived from an EMBL/GenBank/DDBJ whole genome shotgun (WGS) entry which is preliminary data.</text>
</comment>
<feature type="domain" description="Amidohydrolase-related" evidence="2">
    <location>
        <begin position="59"/>
        <end position="283"/>
    </location>
</feature>
<proteinExistence type="predicted"/>
<evidence type="ECO:0000256" key="1">
    <source>
        <dbReference type="ARBA" id="ARBA00023239"/>
    </source>
</evidence>
<evidence type="ECO:0000259" key="2">
    <source>
        <dbReference type="Pfam" id="PF04909"/>
    </source>
</evidence>
<reference evidence="3 4" key="1">
    <citation type="submission" date="2018-05" db="EMBL/GenBank/DDBJ databases">
        <title>Genomic Encyclopedia of Type Strains, Phase IV (KMG-IV): sequencing the most valuable type-strain genomes for metagenomic binning, comparative biology and taxonomic classification.</title>
        <authorList>
            <person name="Goeker M."/>
        </authorList>
    </citation>
    <scope>NUCLEOTIDE SEQUENCE [LARGE SCALE GENOMIC DNA]</scope>
    <source>
        <strain evidence="3 4">DSM 28556</strain>
    </source>
</reference>
<dbReference type="InterPro" id="IPR032466">
    <property type="entry name" value="Metal_Hydrolase"/>
</dbReference>
<name>A0A2V3WDG4_9BACI</name>
<dbReference type="GO" id="GO:0016787">
    <property type="term" value="F:hydrolase activity"/>
    <property type="evidence" value="ECO:0007669"/>
    <property type="project" value="InterPro"/>
</dbReference>
<evidence type="ECO:0000313" key="4">
    <source>
        <dbReference type="Proteomes" id="UP000247978"/>
    </source>
</evidence>
<dbReference type="SUPFAM" id="SSF51556">
    <property type="entry name" value="Metallo-dependent hydrolases"/>
    <property type="match status" value="1"/>
</dbReference>
<dbReference type="PANTHER" id="PTHR21240">
    <property type="entry name" value="2-AMINO-3-CARBOXYLMUCONATE-6-SEMIALDEHYDE DECARBOXYLASE"/>
    <property type="match status" value="1"/>
</dbReference>
<accession>A0A2V3WDG4</accession>
<keyword evidence="4" id="KW-1185">Reference proteome</keyword>
<dbReference type="AlphaFoldDB" id="A0A2V3WDG4"/>
<keyword evidence="1" id="KW-0456">Lyase</keyword>
<dbReference type="EMBL" id="QJJQ01000001">
    <property type="protein sequence ID" value="PXW90235.1"/>
    <property type="molecule type" value="Genomic_DNA"/>
</dbReference>
<dbReference type="PANTHER" id="PTHR21240:SF19">
    <property type="entry name" value="CATALYTIC_ HYDROLASE"/>
    <property type="match status" value="1"/>
</dbReference>